<dbReference type="Gene3D" id="1.20.1270.90">
    <property type="entry name" value="AF1782-like"/>
    <property type="match status" value="1"/>
</dbReference>
<keyword evidence="2" id="KW-1185">Reference proteome</keyword>
<dbReference type="AlphaFoldDB" id="C0E9U1"/>
<name>C0E9U1_9FIRM</name>
<evidence type="ECO:0000313" key="2">
    <source>
        <dbReference type="Proteomes" id="UP000003340"/>
    </source>
</evidence>
<dbReference type="InterPro" id="IPR017502">
    <property type="entry name" value="Sortase_SrtB_target"/>
</dbReference>
<sequence length="144" mass="14966">MQGDVEEAVEALLNAMLNLRFKADKSLLTQLTEAAQQIDLSAYTSESVERFEAALAHAKATLDNEALSQDDQAVVDRAFDDLQKAIEGLAQADGTSSLAVNGDGTLSTATNSAKTGDTAPIALASALLLAGAAVVLCKKRGTEQ</sequence>
<evidence type="ECO:0000313" key="1">
    <source>
        <dbReference type="EMBL" id="EEG31765.1"/>
    </source>
</evidence>
<proteinExistence type="predicted"/>
<accession>C0E9U1</accession>
<dbReference type="EMBL" id="ACEC01000023">
    <property type="protein sequence ID" value="EEG31765.1"/>
    <property type="molecule type" value="Genomic_DNA"/>
</dbReference>
<dbReference type="eggNOG" id="COG1538">
    <property type="taxonomic scope" value="Bacteria"/>
</dbReference>
<reference evidence="1 2" key="2">
    <citation type="submission" date="2009-02" db="EMBL/GenBank/DDBJ databases">
        <title>Draft genome sequence of Clostridium methylpentosum (DSM 5476).</title>
        <authorList>
            <person name="Sudarsanam P."/>
            <person name="Ley R."/>
            <person name="Guruge J."/>
            <person name="Turnbaugh P.J."/>
            <person name="Mahowald M."/>
            <person name="Liep D."/>
            <person name="Gordon J."/>
        </authorList>
    </citation>
    <scope>NUCLEOTIDE SEQUENCE [LARGE SCALE GENOMIC DNA]</scope>
    <source>
        <strain evidence="1 2">DSM 5476</strain>
    </source>
</reference>
<dbReference type="STRING" id="537013.CLOSTMETH_00592"/>
<organism evidence="1 2">
    <name type="scientific">[Clostridium] methylpentosum DSM 5476</name>
    <dbReference type="NCBI Taxonomy" id="537013"/>
    <lineage>
        <taxon>Bacteria</taxon>
        <taxon>Bacillati</taxon>
        <taxon>Bacillota</taxon>
        <taxon>Clostridia</taxon>
        <taxon>Eubacteriales</taxon>
        <taxon>Oscillospiraceae</taxon>
        <taxon>Oscillospiraceae incertae sedis</taxon>
    </lineage>
</organism>
<dbReference type="Proteomes" id="UP000003340">
    <property type="component" value="Unassembled WGS sequence"/>
</dbReference>
<reference evidence="1 2" key="1">
    <citation type="submission" date="2009-01" db="EMBL/GenBank/DDBJ databases">
        <authorList>
            <person name="Fulton L."/>
            <person name="Clifton S."/>
            <person name="Fulton B."/>
            <person name="Xu J."/>
            <person name="Minx P."/>
            <person name="Pepin K.H."/>
            <person name="Johnson M."/>
            <person name="Bhonagiri V."/>
            <person name="Nash W.E."/>
            <person name="Mardis E.R."/>
            <person name="Wilson R.K."/>
        </authorList>
    </citation>
    <scope>NUCLEOTIDE SEQUENCE [LARGE SCALE GENOMIC DNA]</scope>
    <source>
        <strain evidence="1 2">DSM 5476</strain>
    </source>
</reference>
<comment type="caution">
    <text evidence="1">The sequence shown here is derived from an EMBL/GenBank/DDBJ whole genome shotgun (WGS) entry which is preliminary data.</text>
</comment>
<dbReference type="NCBIfam" id="TIGR03063">
    <property type="entry name" value="srtB_target"/>
    <property type="match status" value="1"/>
</dbReference>
<protein>
    <submittedName>
        <fullName evidence="1">Sortase B cell surface sorting signal</fullName>
    </submittedName>
</protein>
<gene>
    <name evidence="1" type="ORF">CLOSTMETH_00592</name>
</gene>
<dbReference type="HOGENOM" id="CLU_125248_0_0_9"/>